<feature type="domain" description="DUF7551" evidence="1">
    <location>
        <begin position="114"/>
        <end position="298"/>
    </location>
</feature>
<reference evidence="3 4" key="1">
    <citation type="submission" date="2018-07" db="EMBL/GenBank/DDBJ databases">
        <title>Genome sequences of Haloplanus sp. CBA1113.</title>
        <authorList>
            <person name="Kim Y.B."/>
            <person name="Roh S.W."/>
        </authorList>
    </citation>
    <scope>NUCLEOTIDE SEQUENCE [LARGE SCALE GENOMIC DNA]</scope>
    <source>
        <strain evidence="3 4">CBA1113</strain>
    </source>
</reference>
<accession>A0A345E5I1</accession>
<dbReference type="KEGG" id="haj:DU500_14030"/>
<sequence>MIGDTLAELRTRIDALTSDDGAYYLVCGRTGDRPVPAAGARFPDRESARTAARTVEQYRAHLRRYDPRYPHFDVIVCQDDRATEDSAADPDPDTWTLSTPVLDGAAAQPSNRDLVEFCHRVAAAVFETLSDAGHDATERAITSDYDAVADALADPDGLCLYLLERMATTLDRRLTPTAQARVLTDAATRLAPVDPVEDPLSDTLGSLQRRGLLGAYRQSPWAADLDAGTRSVDVHLSEYALFPRRGRLPVLPLVVGLYRRHPDRPPSSLRAVDDGDGWRLTLALDADAEPNGLISAPIRSDA</sequence>
<feature type="domain" description="DUF7552" evidence="2">
    <location>
        <begin position="5"/>
        <end position="79"/>
    </location>
</feature>
<dbReference type="EMBL" id="CP031150">
    <property type="protein sequence ID" value="AXG07453.1"/>
    <property type="molecule type" value="Genomic_DNA"/>
</dbReference>
<dbReference type="Pfam" id="PF24420">
    <property type="entry name" value="DUF7551"/>
    <property type="match status" value="1"/>
</dbReference>
<dbReference type="RefSeq" id="WP_114586580.1">
    <property type="nucleotide sequence ID" value="NZ_CP031150.1"/>
</dbReference>
<evidence type="ECO:0000313" key="4">
    <source>
        <dbReference type="Proteomes" id="UP000253273"/>
    </source>
</evidence>
<dbReference type="InterPro" id="IPR055974">
    <property type="entry name" value="DUF7552"/>
</dbReference>
<evidence type="ECO:0000259" key="1">
    <source>
        <dbReference type="Pfam" id="PF24420"/>
    </source>
</evidence>
<organism evidence="3 4">
    <name type="scientific">Haloplanus rubicundus</name>
    <dbReference type="NCBI Taxonomy" id="1547898"/>
    <lineage>
        <taxon>Archaea</taxon>
        <taxon>Methanobacteriati</taxon>
        <taxon>Methanobacteriota</taxon>
        <taxon>Stenosarchaea group</taxon>
        <taxon>Halobacteria</taxon>
        <taxon>Halobacteriales</taxon>
        <taxon>Haloferacaceae</taxon>
        <taxon>Haloplanus</taxon>
    </lineage>
</organism>
<proteinExistence type="predicted"/>
<gene>
    <name evidence="3" type="ORF">DU500_14030</name>
</gene>
<dbReference type="Proteomes" id="UP000253273">
    <property type="component" value="Chromosome"/>
</dbReference>
<evidence type="ECO:0000313" key="3">
    <source>
        <dbReference type="EMBL" id="AXG07453.1"/>
    </source>
</evidence>
<dbReference type="GeneID" id="37284525"/>
<evidence type="ECO:0000259" key="2">
    <source>
        <dbReference type="Pfam" id="PF24422"/>
    </source>
</evidence>
<dbReference type="OrthoDB" id="342580at2157"/>
<dbReference type="AlphaFoldDB" id="A0A345E5I1"/>
<keyword evidence="4" id="KW-1185">Reference proteome</keyword>
<name>A0A345E5I1_9EURY</name>
<protein>
    <submittedName>
        <fullName evidence="3">Uncharacterized protein</fullName>
    </submittedName>
</protein>
<dbReference type="Pfam" id="PF24422">
    <property type="entry name" value="DUF7552"/>
    <property type="match status" value="1"/>
</dbReference>
<dbReference type="InterPro" id="IPR055973">
    <property type="entry name" value="DUF7551"/>
</dbReference>